<keyword evidence="12" id="KW-1185">Reference proteome</keyword>
<evidence type="ECO:0000256" key="7">
    <source>
        <dbReference type="PROSITE-ProRule" id="PRU00169"/>
    </source>
</evidence>
<dbReference type="Gene3D" id="6.10.250.690">
    <property type="match status" value="1"/>
</dbReference>
<dbReference type="AlphaFoldDB" id="A0A1H9BXA2"/>
<dbReference type="PROSITE" id="PS50110">
    <property type="entry name" value="RESPONSE_REGULATORY"/>
    <property type="match status" value="1"/>
</dbReference>
<keyword evidence="1 7" id="KW-0597">Phosphoprotein</keyword>
<dbReference type="GO" id="GO:0032993">
    <property type="term" value="C:protein-DNA complex"/>
    <property type="evidence" value="ECO:0007669"/>
    <property type="project" value="TreeGrafter"/>
</dbReference>
<feature type="domain" description="OmpR/PhoB-type" evidence="10">
    <location>
        <begin position="130"/>
        <end position="230"/>
    </location>
</feature>
<evidence type="ECO:0000256" key="1">
    <source>
        <dbReference type="ARBA" id="ARBA00022553"/>
    </source>
</evidence>
<evidence type="ECO:0000256" key="5">
    <source>
        <dbReference type="ARBA" id="ARBA00023159"/>
    </source>
</evidence>
<feature type="domain" description="Response regulatory" evidence="9">
    <location>
        <begin position="2"/>
        <end position="117"/>
    </location>
</feature>
<dbReference type="CDD" id="cd17574">
    <property type="entry name" value="REC_OmpR"/>
    <property type="match status" value="1"/>
</dbReference>
<dbReference type="SMART" id="SM00448">
    <property type="entry name" value="REC"/>
    <property type="match status" value="1"/>
</dbReference>
<gene>
    <name evidence="11" type="ORF">SAMN04488558_103136</name>
</gene>
<evidence type="ECO:0000259" key="10">
    <source>
        <dbReference type="PROSITE" id="PS51755"/>
    </source>
</evidence>
<feature type="modified residue" description="4-aspartylphosphate" evidence="7">
    <location>
        <position position="52"/>
    </location>
</feature>
<evidence type="ECO:0000313" key="12">
    <source>
        <dbReference type="Proteomes" id="UP000198833"/>
    </source>
</evidence>
<dbReference type="PANTHER" id="PTHR48111">
    <property type="entry name" value="REGULATOR OF RPOS"/>
    <property type="match status" value="1"/>
</dbReference>
<dbReference type="EMBL" id="FOEN01000003">
    <property type="protein sequence ID" value="SEP93595.1"/>
    <property type="molecule type" value="Genomic_DNA"/>
</dbReference>
<dbReference type="InterPro" id="IPR039420">
    <property type="entry name" value="WalR-like"/>
</dbReference>
<evidence type="ECO:0000256" key="3">
    <source>
        <dbReference type="ARBA" id="ARBA00023015"/>
    </source>
</evidence>
<sequence>MRILIADDEQEIVDLLSIYLKSEGYQVIPVNDGRAAWEQLLSQNDIGLAILDIMMPEMDGLEVVEKMRNQGISIPVLIVSAKSSDNDKILGLLSGADDYVVKPFNPSEVMARVKSLLRRQYNYAEVSKDSNLLEVGPLVIAKDSHQVRTTDGKDIQLTASEFGILYLLASNPNKVFSAENIFDEVWQQEGQMSAKTVMVHVSHLRDKLAEATGGNKVVQTVWGVGYKIEA</sequence>
<dbReference type="SUPFAM" id="SSF52172">
    <property type="entry name" value="CheY-like"/>
    <property type="match status" value="1"/>
</dbReference>
<dbReference type="Proteomes" id="UP000198833">
    <property type="component" value="Unassembled WGS sequence"/>
</dbReference>
<keyword evidence="6" id="KW-0804">Transcription</keyword>
<dbReference type="SUPFAM" id="SSF46894">
    <property type="entry name" value="C-terminal effector domain of the bipartite response regulators"/>
    <property type="match status" value="1"/>
</dbReference>
<name>A0A1H9BXA2_9LACT</name>
<dbReference type="STRING" id="89093.SAMN04488558_103136"/>
<protein>
    <submittedName>
        <fullName evidence="11">DNA-binding response regulator, OmpR family, contains REC and winged-helix (WHTH) domain</fullName>
    </submittedName>
</protein>
<dbReference type="InterPro" id="IPR011006">
    <property type="entry name" value="CheY-like_superfamily"/>
</dbReference>
<dbReference type="OrthoDB" id="9790442at2"/>
<feature type="DNA-binding region" description="OmpR/PhoB-type" evidence="8">
    <location>
        <begin position="130"/>
        <end position="230"/>
    </location>
</feature>
<proteinExistence type="predicted"/>
<dbReference type="GO" id="GO:0006355">
    <property type="term" value="P:regulation of DNA-templated transcription"/>
    <property type="evidence" value="ECO:0007669"/>
    <property type="project" value="InterPro"/>
</dbReference>
<dbReference type="RefSeq" id="WP_092570930.1">
    <property type="nucleotide sequence ID" value="NZ_CALUDV010000018.1"/>
</dbReference>
<evidence type="ECO:0000259" key="9">
    <source>
        <dbReference type="PROSITE" id="PS50110"/>
    </source>
</evidence>
<dbReference type="InterPro" id="IPR001867">
    <property type="entry name" value="OmpR/PhoB-type_DNA-bd"/>
</dbReference>
<dbReference type="Gene3D" id="3.40.50.2300">
    <property type="match status" value="1"/>
</dbReference>
<dbReference type="SMART" id="SM00862">
    <property type="entry name" value="Trans_reg_C"/>
    <property type="match status" value="1"/>
</dbReference>
<evidence type="ECO:0000256" key="8">
    <source>
        <dbReference type="PROSITE-ProRule" id="PRU01091"/>
    </source>
</evidence>
<accession>A0A1H9BXA2</accession>
<dbReference type="FunFam" id="1.10.10.10:FF:000018">
    <property type="entry name" value="DNA-binding response regulator ResD"/>
    <property type="match status" value="1"/>
</dbReference>
<evidence type="ECO:0000256" key="4">
    <source>
        <dbReference type="ARBA" id="ARBA00023125"/>
    </source>
</evidence>
<dbReference type="GO" id="GO:0000156">
    <property type="term" value="F:phosphorelay response regulator activity"/>
    <property type="evidence" value="ECO:0007669"/>
    <property type="project" value="TreeGrafter"/>
</dbReference>
<dbReference type="PROSITE" id="PS51755">
    <property type="entry name" value="OMPR_PHOB"/>
    <property type="match status" value="1"/>
</dbReference>
<dbReference type="InterPro" id="IPR036388">
    <property type="entry name" value="WH-like_DNA-bd_sf"/>
</dbReference>
<evidence type="ECO:0000313" key="11">
    <source>
        <dbReference type="EMBL" id="SEP93595.1"/>
    </source>
</evidence>
<dbReference type="PANTHER" id="PTHR48111:SF10">
    <property type="entry name" value="STAGE 0 SPORULATION PROTEIN A HOMOLOG"/>
    <property type="match status" value="1"/>
</dbReference>
<dbReference type="Pfam" id="PF00072">
    <property type="entry name" value="Response_reg"/>
    <property type="match status" value="1"/>
</dbReference>
<dbReference type="Pfam" id="PF00486">
    <property type="entry name" value="Trans_reg_C"/>
    <property type="match status" value="1"/>
</dbReference>
<dbReference type="InterPro" id="IPR001789">
    <property type="entry name" value="Sig_transdc_resp-reg_receiver"/>
</dbReference>
<dbReference type="GO" id="GO:0000976">
    <property type="term" value="F:transcription cis-regulatory region binding"/>
    <property type="evidence" value="ECO:0007669"/>
    <property type="project" value="TreeGrafter"/>
</dbReference>
<reference evidence="11 12" key="1">
    <citation type="submission" date="2016-10" db="EMBL/GenBank/DDBJ databases">
        <authorList>
            <person name="de Groot N.N."/>
        </authorList>
    </citation>
    <scope>NUCLEOTIDE SEQUENCE [LARGE SCALE GENOMIC DNA]</scope>
    <source>
        <strain evidence="11 12">DSM 15695</strain>
    </source>
</reference>
<dbReference type="GO" id="GO:0005829">
    <property type="term" value="C:cytosol"/>
    <property type="evidence" value="ECO:0007669"/>
    <property type="project" value="TreeGrafter"/>
</dbReference>
<dbReference type="CDD" id="cd00383">
    <property type="entry name" value="trans_reg_C"/>
    <property type="match status" value="1"/>
</dbReference>
<keyword evidence="5" id="KW-0010">Activator</keyword>
<dbReference type="Gene3D" id="1.10.10.10">
    <property type="entry name" value="Winged helix-like DNA-binding domain superfamily/Winged helix DNA-binding domain"/>
    <property type="match status" value="1"/>
</dbReference>
<evidence type="ECO:0000256" key="2">
    <source>
        <dbReference type="ARBA" id="ARBA00023012"/>
    </source>
</evidence>
<keyword evidence="3" id="KW-0805">Transcription regulation</keyword>
<keyword evidence="2" id="KW-0902">Two-component regulatory system</keyword>
<evidence type="ECO:0000256" key="6">
    <source>
        <dbReference type="ARBA" id="ARBA00023163"/>
    </source>
</evidence>
<dbReference type="InterPro" id="IPR016032">
    <property type="entry name" value="Sig_transdc_resp-reg_C-effctor"/>
</dbReference>
<organism evidence="11 12">
    <name type="scientific">Ignavigranum ruoffiae</name>
    <dbReference type="NCBI Taxonomy" id="89093"/>
    <lineage>
        <taxon>Bacteria</taxon>
        <taxon>Bacillati</taxon>
        <taxon>Bacillota</taxon>
        <taxon>Bacilli</taxon>
        <taxon>Lactobacillales</taxon>
        <taxon>Aerococcaceae</taxon>
        <taxon>Ignavigranum</taxon>
    </lineage>
</organism>
<keyword evidence="4 8" id="KW-0238">DNA-binding</keyword>